<dbReference type="EMBL" id="CP011125">
    <property type="protein sequence ID" value="AKF03460.1"/>
    <property type="molecule type" value="Genomic_DNA"/>
</dbReference>
<dbReference type="RefSeq" id="WP_157068663.1">
    <property type="nucleotide sequence ID" value="NZ_CP011125.1"/>
</dbReference>
<sequence length="154" mass="16754">MRRIVIAVALGIVLGWARADAQGGGEQTVLGPGLYVFQTRTRTASCGDDERTGYVTSFVAPIDGVPGSRSMRMRTPDSPYWSTWTITVGSDDAISGEAFLTGSSGPNRPVSRFTVRRDRDRFTGQGVRSYEANVGGATRRCEVTYDALLRRIDV</sequence>
<feature type="chain" id="PRO_5002512366" evidence="1">
    <location>
        <begin position="22"/>
        <end position="154"/>
    </location>
</feature>
<protein>
    <submittedName>
        <fullName evidence="2">Uncharacterized protein</fullName>
    </submittedName>
</protein>
<dbReference type="Proteomes" id="UP000034883">
    <property type="component" value="Chromosome"/>
</dbReference>
<evidence type="ECO:0000313" key="3">
    <source>
        <dbReference type="Proteomes" id="UP000034883"/>
    </source>
</evidence>
<evidence type="ECO:0000256" key="1">
    <source>
        <dbReference type="SAM" id="SignalP"/>
    </source>
</evidence>
<proteinExistence type="predicted"/>
<keyword evidence="3" id="KW-1185">Reference proteome</keyword>
<dbReference type="KEGG" id="samy:DB32_000609"/>
<keyword evidence="1" id="KW-0732">Signal</keyword>
<dbReference type="AlphaFoldDB" id="A0A0F6YFB5"/>
<gene>
    <name evidence="2" type="ORF">DB32_000609</name>
</gene>
<organism evidence="2 3">
    <name type="scientific">Sandaracinus amylolyticus</name>
    <dbReference type="NCBI Taxonomy" id="927083"/>
    <lineage>
        <taxon>Bacteria</taxon>
        <taxon>Pseudomonadati</taxon>
        <taxon>Myxococcota</taxon>
        <taxon>Polyangia</taxon>
        <taxon>Polyangiales</taxon>
        <taxon>Sandaracinaceae</taxon>
        <taxon>Sandaracinus</taxon>
    </lineage>
</organism>
<reference evidence="2 3" key="1">
    <citation type="submission" date="2015-03" db="EMBL/GenBank/DDBJ databases">
        <title>Genome assembly of Sandaracinus amylolyticus DSM 53668.</title>
        <authorList>
            <person name="Sharma G."/>
            <person name="Subramanian S."/>
        </authorList>
    </citation>
    <scope>NUCLEOTIDE SEQUENCE [LARGE SCALE GENOMIC DNA]</scope>
    <source>
        <strain evidence="2 3">DSM 53668</strain>
    </source>
</reference>
<accession>A0A0F6YFB5</accession>
<name>A0A0F6YFB5_9BACT</name>
<feature type="signal peptide" evidence="1">
    <location>
        <begin position="1"/>
        <end position="21"/>
    </location>
</feature>
<evidence type="ECO:0000313" key="2">
    <source>
        <dbReference type="EMBL" id="AKF03460.1"/>
    </source>
</evidence>